<dbReference type="Pfam" id="PF13561">
    <property type="entry name" value="adh_short_C2"/>
    <property type="match status" value="1"/>
</dbReference>
<evidence type="ECO:0000256" key="1">
    <source>
        <dbReference type="ARBA" id="ARBA00006484"/>
    </source>
</evidence>
<sequence>MIRSLLFSNASNFKQVVSPLYMSAKHNHTMNRLKGKVAVVTASTEGIGFAIAKRLGDEGASVIVSSRKEANVNSAVSSLRKQGITVEGVVCHVGNKDQRKQLLETAVKKFGGLDILVSNAAVNPAIATTLETSEDAWDKIFDINLKCSWLLAKEAYPELLKRGGGNIVFVSSLTAYQPIFPLGPYGVSKTALLGLTKAIAGEVVHDNIRVNCVAPGIVDTKFASALTTAESAREQTLSIVPMRRLGKPEEIAGAVAFLVSDDSSYMTGETIVVAGGALAHL</sequence>
<dbReference type="AlphaFoldDB" id="A0ABD0SRQ5"/>
<name>A0ABD0SRQ5_LOXSC</name>
<dbReference type="PANTHER" id="PTHR43943">
    <property type="entry name" value="DEHYDROGENASE/REDUCTASE (SDR FAMILY) MEMBER 4"/>
    <property type="match status" value="1"/>
</dbReference>
<dbReference type="EMBL" id="JBEDNZ010000016">
    <property type="protein sequence ID" value="KAL0822520.1"/>
    <property type="molecule type" value="Genomic_DNA"/>
</dbReference>
<comment type="caution">
    <text evidence="3">The sequence shown here is derived from an EMBL/GenBank/DDBJ whole genome shotgun (WGS) entry which is preliminary data.</text>
</comment>
<dbReference type="PRINTS" id="PR00080">
    <property type="entry name" value="SDRFAMILY"/>
</dbReference>
<reference evidence="3 4" key="1">
    <citation type="submission" date="2024-06" db="EMBL/GenBank/DDBJ databases">
        <title>A chromosome-level genome assembly of beet webworm, Loxostege sticticalis.</title>
        <authorList>
            <person name="Zhang Y."/>
        </authorList>
    </citation>
    <scope>NUCLEOTIDE SEQUENCE [LARGE SCALE GENOMIC DNA]</scope>
    <source>
        <strain evidence="3">AQ028</strain>
        <tissue evidence="3">Male pupae</tissue>
    </source>
</reference>
<evidence type="ECO:0008006" key="5">
    <source>
        <dbReference type="Google" id="ProtNLM"/>
    </source>
</evidence>
<dbReference type="EMBL" id="JBEDNZ010000016">
    <property type="protein sequence ID" value="KAL0822521.1"/>
    <property type="molecule type" value="Genomic_DNA"/>
</dbReference>
<dbReference type="SUPFAM" id="SSF51735">
    <property type="entry name" value="NAD(P)-binding Rossmann-fold domains"/>
    <property type="match status" value="1"/>
</dbReference>
<dbReference type="InterPro" id="IPR036291">
    <property type="entry name" value="NAD(P)-bd_dom_sf"/>
</dbReference>
<comment type="similarity">
    <text evidence="1">Belongs to the short-chain dehydrogenases/reductases (SDR) family.</text>
</comment>
<evidence type="ECO:0000256" key="2">
    <source>
        <dbReference type="ARBA" id="ARBA00023002"/>
    </source>
</evidence>
<dbReference type="InterPro" id="IPR020904">
    <property type="entry name" value="Sc_DH/Rdtase_CS"/>
</dbReference>
<dbReference type="Gene3D" id="3.40.50.720">
    <property type="entry name" value="NAD(P)-binding Rossmann-like Domain"/>
    <property type="match status" value="1"/>
</dbReference>
<accession>A0ABD0SRQ5</accession>
<evidence type="ECO:0000313" key="3">
    <source>
        <dbReference type="EMBL" id="KAL0822521.1"/>
    </source>
</evidence>
<dbReference type="Proteomes" id="UP001549921">
    <property type="component" value="Unassembled WGS sequence"/>
</dbReference>
<protein>
    <recommendedName>
        <fullName evidence="5">Dehydrogenase/reductase SDR family member 4</fullName>
    </recommendedName>
</protein>
<dbReference type="InterPro" id="IPR002347">
    <property type="entry name" value="SDR_fam"/>
</dbReference>
<dbReference type="PRINTS" id="PR00081">
    <property type="entry name" value="GDHRDH"/>
</dbReference>
<keyword evidence="2" id="KW-0560">Oxidoreductase</keyword>
<gene>
    <name evidence="3" type="ORF">ABMA28_004571</name>
</gene>
<dbReference type="NCBIfam" id="NF005559">
    <property type="entry name" value="PRK07231.1"/>
    <property type="match status" value="1"/>
</dbReference>
<organism evidence="3 4">
    <name type="scientific">Loxostege sticticalis</name>
    <name type="common">Beet webworm moth</name>
    <dbReference type="NCBI Taxonomy" id="481309"/>
    <lineage>
        <taxon>Eukaryota</taxon>
        <taxon>Metazoa</taxon>
        <taxon>Ecdysozoa</taxon>
        <taxon>Arthropoda</taxon>
        <taxon>Hexapoda</taxon>
        <taxon>Insecta</taxon>
        <taxon>Pterygota</taxon>
        <taxon>Neoptera</taxon>
        <taxon>Endopterygota</taxon>
        <taxon>Lepidoptera</taxon>
        <taxon>Glossata</taxon>
        <taxon>Ditrysia</taxon>
        <taxon>Pyraloidea</taxon>
        <taxon>Crambidae</taxon>
        <taxon>Pyraustinae</taxon>
        <taxon>Loxostege</taxon>
    </lineage>
</organism>
<dbReference type="PROSITE" id="PS00061">
    <property type="entry name" value="ADH_SHORT"/>
    <property type="match status" value="1"/>
</dbReference>
<dbReference type="PANTHER" id="PTHR43943:SF2">
    <property type="entry name" value="DEHYDROGENASE_REDUCTASE 4"/>
    <property type="match status" value="1"/>
</dbReference>
<dbReference type="FunFam" id="3.40.50.720:FF:000084">
    <property type="entry name" value="Short-chain dehydrogenase reductase"/>
    <property type="match status" value="1"/>
</dbReference>
<proteinExistence type="inferred from homology"/>
<dbReference type="GO" id="GO:0016491">
    <property type="term" value="F:oxidoreductase activity"/>
    <property type="evidence" value="ECO:0007669"/>
    <property type="project" value="UniProtKB-KW"/>
</dbReference>
<evidence type="ECO:0000313" key="4">
    <source>
        <dbReference type="Proteomes" id="UP001549921"/>
    </source>
</evidence>